<comment type="caution">
    <text evidence="1">The sequence shown here is derived from an EMBL/GenBank/DDBJ whole genome shotgun (WGS) entry which is preliminary data.</text>
</comment>
<dbReference type="AlphaFoldDB" id="A0A9E2BI17"/>
<organism evidence="1 2">
    <name type="scientific">Psychracetigena formicireducens</name>
    <dbReference type="NCBI Taxonomy" id="2986056"/>
    <lineage>
        <taxon>Bacteria</taxon>
        <taxon>Bacillati</taxon>
        <taxon>Candidatus Lithacetigenota</taxon>
        <taxon>Candidatus Psychracetigena</taxon>
    </lineage>
</organism>
<evidence type="ECO:0000313" key="1">
    <source>
        <dbReference type="EMBL" id="MBT9145981.1"/>
    </source>
</evidence>
<gene>
    <name evidence="1" type="ORF">DDT42_01860</name>
</gene>
<accession>A0A9E2BI17</accession>
<proteinExistence type="predicted"/>
<reference evidence="1 2" key="1">
    <citation type="journal article" date="2021" name="bioRxiv">
        <title>Unique metabolic strategies in Hadean analogues reveal hints for primordial physiology.</title>
        <authorList>
            <person name="Nobu M.K."/>
            <person name="Nakai R."/>
            <person name="Tamazawa S."/>
            <person name="Mori H."/>
            <person name="Toyoda A."/>
            <person name="Ijiri A."/>
            <person name="Suzuki S."/>
            <person name="Kurokawa K."/>
            <person name="Kamagata Y."/>
            <person name="Tamaki H."/>
        </authorList>
    </citation>
    <scope>NUCLEOTIDE SEQUENCE [LARGE SCALE GENOMIC DNA]</scope>
    <source>
        <strain evidence="1">BS525</strain>
    </source>
</reference>
<protein>
    <submittedName>
        <fullName evidence="1">Uncharacterized protein</fullName>
    </submittedName>
</protein>
<evidence type="ECO:0000313" key="2">
    <source>
        <dbReference type="Proteomes" id="UP000811545"/>
    </source>
</evidence>
<dbReference type="Proteomes" id="UP000811545">
    <property type="component" value="Unassembled WGS sequence"/>
</dbReference>
<sequence length="138" mass="15867">MKLALLKKVIETERLIPDEVLYKDFRTGSETAFRFLANNRDVKTLLTGNPNTPDAEMVAYLKTIFKNLVTGEGQRMILNTDTNKRIISQLFSYIDDFNAGLRSRIVMPTFDTSAILEVMRRVNPKLYDRFIQSGLRGM</sequence>
<name>A0A9E2BI17_PSYF1</name>
<dbReference type="EMBL" id="QLTW01000252">
    <property type="protein sequence ID" value="MBT9145981.1"/>
    <property type="molecule type" value="Genomic_DNA"/>
</dbReference>